<evidence type="ECO:0000259" key="4">
    <source>
        <dbReference type="SMART" id="SM00560"/>
    </source>
</evidence>
<accession>A0A7T4TZ86</accession>
<dbReference type="InterPro" id="IPR042837">
    <property type="entry name" value="PTX3"/>
</dbReference>
<keyword evidence="1" id="KW-0732">Signal</keyword>
<feature type="region of interest" description="Disordered" evidence="3">
    <location>
        <begin position="23"/>
        <end position="50"/>
    </location>
</feature>
<evidence type="ECO:0000313" key="6">
    <source>
        <dbReference type="Proteomes" id="UP000596130"/>
    </source>
</evidence>
<feature type="region of interest" description="Disordered" evidence="3">
    <location>
        <begin position="63"/>
        <end position="104"/>
    </location>
</feature>
<evidence type="ECO:0000313" key="5">
    <source>
        <dbReference type="EMBL" id="QQC90167.1"/>
    </source>
</evidence>
<organism evidence="5 6">
    <name type="scientific">Streptomyces alfalfae</name>
    <dbReference type="NCBI Taxonomy" id="1642299"/>
    <lineage>
        <taxon>Bacteria</taxon>
        <taxon>Bacillati</taxon>
        <taxon>Actinomycetota</taxon>
        <taxon>Actinomycetes</taxon>
        <taxon>Kitasatosporales</taxon>
        <taxon>Streptomycetaceae</taxon>
        <taxon>Streptomyces</taxon>
    </lineage>
</organism>
<evidence type="ECO:0000256" key="3">
    <source>
        <dbReference type="SAM" id="MobiDB-lite"/>
    </source>
</evidence>
<protein>
    <submittedName>
        <fullName evidence="5">LamG domain-containing protein</fullName>
    </submittedName>
</protein>
<dbReference type="AlphaFoldDB" id="A0A7T4TZ86"/>
<evidence type="ECO:0000256" key="2">
    <source>
        <dbReference type="ARBA" id="ARBA00023157"/>
    </source>
</evidence>
<dbReference type="PANTHER" id="PTHR46943:SF1">
    <property type="entry name" value="PENTRAXIN-RELATED PROTEIN PTX3"/>
    <property type="match status" value="1"/>
</dbReference>
<feature type="domain" description="LamG-like jellyroll fold" evidence="4">
    <location>
        <begin position="255"/>
        <end position="389"/>
    </location>
</feature>
<feature type="compositionally biased region" description="Basic and acidic residues" evidence="3">
    <location>
        <begin position="77"/>
        <end position="88"/>
    </location>
</feature>
<dbReference type="SMART" id="SM00560">
    <property type="entry name" value="LamGL"/>
    <property type="match status" value="2"/>
</dbReference>
<dbReference type="GO" id="GO:0006955">
    <property type="term" value="P:immune response"/>
    <property type="evidence" value="ECO:0007669"/>
    <property type="project" value="InterPro"/>
</dbReference>
<proteinExistence type="predicted"/>
<dbReference type="SUPFAM" id="SSF49899">
    <property type="entry name" value="Concanavalin A-like lectins/glucanases"/>
    <property type="match status" value="2"/>
</dbReference>
<sequence>MLRDPDAQPVSAKFEISWRDGAGERQVRSIRTTSKSSGSAFSWTVPDDVPPFTEVSWRVRASDGSAWGPWSSGGGKGKREFVYDDKAPAEPSVSSAEYPDDDQWHDGVGVRGTFKAASSSDDTVAYVYRFMGETPKTVRTEQPGGAAEFSWLPQSDGPGSVTVQAQDRAGNRSAPTTHRFLVKEGGKPAAHWKLADPAGSSEAAAEEGGKAAKAGSGAVFGAEGPARTAVGPAVELDGSAEAFLTPGAPAVDTGKAFAVSAWVRPGETGRAMAAVSQDGGGRAAFRLGGEGDGAFSFALAGPDGSVVRAKGGKPERGEWAHLAGVYDPVDKTARLYVNGRLVDTVENAGAVRASGDAQIGRALGDTGQGRNWAGRIADVRAWNRVVVPEEAARLAEREAVREGHWALDEAAGGVSQDQDGGQPLRLGGDAKIFGGEQQCDPFDPQCVPGRDPMVGAGELELDGAGDFAATDGPVVDTGDSFSLATHVRIDPAADDRTMAVLSLPGEHGNLAALRYTPEQQKWELTLAHEDRAGAETTTLRADNDWATSGDPHHLAVVFDAGTDEVLLYVDGTVAARAPFHRAWRATGGLQAGRVQLADGWGEHLHGAVDDVHAFAGALTERQVAVLRAAM</sequence>
<evidence type="ECO:0000256" key="1">
    <source>
        <dbReference type="ARBA" id="ARBA00022729"/>
    </source>
</evidence>
<keyword evidence="2" id="KW-1015">Disulfide bond</keyword>
<name>A0A7T4TZ86_9ACTN</name>
<dbReference type="Gene3D" id="2.60.120.200">
    <property type="match status" value="2"/>
</dbReference>
<dbReference type="Pfam" id="PF13385">
    <property type="entry name" value="Laminin_G_3"/>
    <property type="match status" value="2"/>
</dbReference>
<dbReference type="EMBL" id="CP065959">
    <property type="protein sequence ID" value="QQC90167.1"/>
    <property type="molecule type" value="Genomic_DNA"/>
</dbReference>
<feature type="compositionally biased region" description="Polar residues" evidence="3">
    <location>
        <begin position="29"/>
        <end position="42"/>
    </location>
</feature>
<feature type="region of interest" description="Disordered" evidence="3">
    <location>
        <begin position="151"/>
        <end position="173"/>
    </location>
</feature>
<dbReference type="InterPro" id="IPR006558">
    <property type="entry name" value="LamG-like"/>
</dbReference>
<feature type="domain" description="LamG-like jellyroll fold" evidence="4">
    <location>
        <begin position="479"/>
        <end position="621"/>
    </location>
</feature>
<dbReference type="InterPro" id="IPR013320">
    <property type="entry name" value="ConA-like_dom_sf"/>
</dbReference>
<reference evidence="5 6" key="1">
    <citation type="submission" date="2020-12" db="EMBL/GenBank/DDBJ databases">
        <title>Identification and biosynthesis of polyene macrolides produced by Streptomyces alfalfae Men-myco-93-63.</title>
        <authorList>
            <person name="Liu D."/>
            <person name="Li Y."/>
            <person name="Liu L."/>
            <person name="Han X."/>
            <person name="Shen F."/>
        </authorList>
    </citation>
    <scope>NUCLEOTIDE SEQUENCE [LARGE SCALE GENOMIC DNA]</scope>
    <source>
        <strain evidence="5 6">Men-myco-93-63</strain>
    </source>
</reference>
<dbReference type="PANTHER" id="PTHR46943">
    <property type="entry name" value="PENTRAXIN-RELATED PROTEIN PTX3"/>
    <property type="match status" value="1"/>
</dbReference>
<gene>
    <name evidence="5" type="ORF">I8755_18405</name>
</gene>
<dbReference type="Proteomes" id="UP000596130">
    <property type="component" value="Chromosome"/>
</dbReference>